<dbReference type="RefSeq" id="YP_009483065.1">
    <property type="nucleotide sequence ID" value="NC_037667.1"/>
</dbReference>
<dbReference type="GeneID" id="36843937"/>
<feature type="domain" description="Thioredoxin" evidence="2">
    <location>
        <begin position="193"/>
        <end position="302"/>
    </location>
</feature>
<keyword evidence="3" id="KW-0413">Isomerase</keyword>
<feature type="transmembrane region" description="Helical" evidence="1">
    <location>
        <begin position="90"/>
        <end position="111"/>
    </location>
</feature>
<sequence length="311" mass="31871">MQRTTTTRIYSPRGTGLCGLAAAPAPVIVGTAAPALSPCAAAAALRAQSAANAAAANNAAAADAGTVLVAAPGHHHHHHADVPVRKDCGFPWWVVLVLVLGMILLGVWLWLRNRGRDGANGGKAIIIGPAVPPRSPVVPPVAPPMSPVLPPASPVIIGGGGNGRPGSPVMAPLSPAYSPVMVQTPAAPAGQAVRPYGLVPLGTATKVTGDQVRADVEAGNPALVMYTSHGCYYCDQALPEIQKAAANLGVPVLIVDREDLAPTDRPDGYPSIYAIAGPGDTRLFNGDRTAESFVRFVAQHLGIHYVRPGCL</sequence>
<dbReference type="SUPFAM" id="SSF52833">
    <property type="entry name" value="Thioredoxin-like"/>
    <property type="match status" value="1"/>
</dbReference>
<dbReference type="Gene3D" id="3.40.30.10">
    <property type="entry name" value="Glutaredoxin"/>
    <property type="match status" value="1"/>
</dbReference>
<evidence type="ECO:0000313" key="3">
    <source>
        <dbReference type="EMBL" id="AVK74796.1"/>
    </source>
</evidence>
<evidence type="ECO:0000256" key="1">
    <source>
        <dbReference type="SAM" id="Phobius"/>
    </source>
</evidence>
<dbReference type="CDD" id="cd02961">
    <property type="entry name" value="PDI_a_family"/>
    <property type="match status" value="1"/>
</dbReference>
<organism evidence="3">
    <name type="scientific">Pandoravirus quercus</name>
    <dbReference type="NCBI Taxonomy" id="2107709"/>
    <lineage>
        <taxon>Viruses</taxon>
        <taxon>Pandoravirus</taxon>
    </lineage>
</organism>
<dbReference type="InterPro" id="IPR013766">
    <property type="entry name" value="Thioredoxin_domain"/>
</dbReference>
<protein>
    <submittedName>
        <fullName evidence="3">Disulfide isomerase</fullName>
    </submittedName>
</protein>
<dbReference type="InterPro" id="IPR036249">
    <property type="entry name" value="Thioredoxin-like_sf"/>
</dbReference>
<keyword evidence="1" id="KW-0812">Transmembrane</keyword>
<dbReference type="GO" id="GO:0016853">
    <property type="term" value="F:isomerase activity"/>
    <property type="evidence" value="ECO:0007669"/>
    <property type="project" value="UniProtKB-KW"/>
</dbReference>
<dbReference type="PROSITE" id="PS51352">
    <property type="entry name" value="THIOREDOXIN_2"/>
    <property type="match status" value="1"/>
</dbReference>
<dbReference type="EMBL" id="MG011689">
    <property type="protein sequence ID" value="AVK74796.1"/>
    <property type="molecule type" value="Genomic_DNA"/>
</dbReference>
<proteinExistence type="predicted"/>
<evidence type="ECO:0000259" key="2">
    <source>
        <dbReference type="PROSITE" id="PS51352"/>
    </source>
</evidence>
<keyword evidence="1" id="KW-0472">Membrane</keyword>
<accession>A0A2U7U8P0</accession>
<keyword evidence="1" id="KW-1133">Transmembrane helix</keyword>
<dbReference type="Proteomes" id="UP000248852">
    <property type="component" value="Segment"/>
</dbReference>
<reference evidence="3" key="1">
    <citation type="journal article" date="2018" name="Nat. Commun.">
        <title>Diversity and evolution of the emerging Pandoraviridae family.</title>
        <authorList>
            <person name="Legendre M."/>
            <person name="Fabre E."/>
            <person name="Poirot O."/>
            <person name="Jeudy S."/>
            <person name="Lartigue A."/>
            <person name="Alempic J.M."/>
            <person name="Beucher L."/>
            <person name="Philippe N."/>
            <person name="Bertaux L."/>
            <person name="Christo-Foroux E."/>
            <person name="Labadie K."/>
            <person name="Coute Y."/>
            <person name="Abergel C."/>
            <person name="Claverie J.M."/>
        </authorList>
    </citation>
    <scope>NUCLEOTIDE SEQUENCE [LARGE SCALE GENOMIC DNA]</scope>
    <source>
        <strain evidence="3">Quercus</strain>
    </source>
</reference>
<gene>
    <name evidence="3" type="ORF">pqer_cds_374</name>
</gene>
<name>A0A2U7U8P0_9VIRU</name>
<dbReference type="KEGG" id="vg:36843937"/>